<organism evidence="2 3">
    <name type="scientific">Neoaquamicrobium sediminum</name>
    <dbReference type="NCBI Taxonomy" id="1849104"/>
    <lineage>
        <taxon>Bacteria</taxon>
        <taxon>Pseudomonadati</taxon>
        <taxon>Pseudomonadota</taxon>
        <taxon>Alphaproteobacteria</taxon>
        <taxon>Hyphomicrobiales</taxon>
        <taxon>Phyllobacteriaceae</taxon>
        <taxon>Neoaquamicrobium</taxon>
    </lineage>
</organism>
<evidence type="ECO:0000259" key="1">
    <source>
        <dbReference type="PROSITE" id="PS50404"/>
    </source>
</evidence>
<dbReference type="PROSITE" id="PS50404">
    <property type="entry name" value="GST_NTER"/>
    <property type="match status" value="1"/>
</dbReference>
<dbReference type="InterPro" id="IPR036282">
    <property type="entry name" value="Glutathione-S-Trfase_C_sf"/>
</dbReference>
<keyword evidence="3" id="KW-1185">Reference proteome</keyword>
<sequence length="198" mass="22238">MPVVLYSPASPYSAKVRMAAAWCGIEVDAKVVDTNAEPAQLIDANPLGKIPVLITDDGETVYDSRAITQYLNRLSGNALFPRNAQKRLEAERLEALADGICDCLLAHVYERRSRPEDMVHQPWLDKQWAKAERGLDALNANPPKMTKKATGGQIAMRAMLGYLALRFDGKWERGRSKLTRWAKRFDERFPELAALTPR</sequence>
<protein>
    <submittedName>
        <fullName evidence="2">Glutathione S-transferase family protein</fullName>
    </submittedName>
</protein>
<dbReference type="SUPFAM" id="SSF52833">
    <property type="entry name" value="Thioredoxin-like"/>
    <property type="match status" value="1"/>
</dbReference>
<proteinExistence type="predicted"/>
<feature type="domain" description="GST N-terminal" evidence="1">
    <location>
        <begin position="1"/>
        <end position="79"/>
    </location>
</feature>
<dbReference type="InterPro" id="IPR050983">
    <property type="entry name" value="GST_Omega/HSP26"/>
</dbReference>
<dbReference type="PANTHER" id="PTHR43968">
    <property type="match status" value="1"/>
</dbReference>
<comment type="caution">
    <text evidence="2">The sequence shown here is derived from an EMBL/GenBank/DDBJ whole genome shotgun (WGS) entry which is preliminary data.</text>
</comment>
<dbReference type="EMBL" id="JAZHFV010000002">
    <property type="protein sequence ID" value="MEX4007597.1"/>
    <property type="molecule type" value="Genomic_DNA"/>
</dbReference>
<dbReference type="InterPro" id="IPR004045">
    <property type="entry name" value="Glutathione_S-Trfase_N"/>
</dbReference>
<dbReference type="PANTHER" id="PTHR43968:SF6">
    <property type="entry name" value="GLUTATHIONE S-TRANSFERASE OMEGA"/>
    <property type="match status" value="1"/>
</dbReference>
<reference evidence="2 3" key="1">
    <citation type="submission" date="2024-01" db="EMBL/GenBank/DDBJ databases">
        <title>New evidence supports the origin of RcGTA from prophage.</title>
        <authorList>
            <person name="Xu Y."/>
            <person name="Liu B."/>
            <person name="Chen F."/>
        </authorList>
    </citation>
    <scope>NUCLEOTIDE SEQUENCE [LARGE SCALE GENOMIC DNA]</scope>
    <source>
        <strain evidence="2 3">CBW1107-2</strain>
    </source>
</reference>
<dbReference type="InterPro" id="IPR036249">
    <property type="entry name" value="Thioredoxin-like_sf"/>
</dbReference>
<accession>A0ABV3WSG0</accession>
<dbReference type="Gene3D" id="1.20.1050.10">
    <property type="match status" value="1"/>
</dbReference>
<dbReference type="SUPFAM" id="SSF47616">
    <property type="entry name" value="GST C-terminal domain-like"/>
    <property type="match status" value="1"/>
</dbReference>
<evidence type="ECO:0000313" key="2">
    <source>
        <dbReference type="EMBL" id="MEX4007597.1"/>
    </source>
</evidence>
<dbReference type="Pfam" id="PF13409">
    <property type="entry name" value="GST_N_2"/>
    <property type="match status" value="1"/>
</dbReference>
<dbReference type="CDD" id="cd03205">
    <property type="entry name" value="GST_C_6"/>
    <property type="match status" value="1"/>
</dbReference>
<dbReference type="Gene3D" id="3.40.30.10">
    <property type="entry name" value="Glutaredoxin"/>
    <property type="match status" value="1"/>
</dbReference>
<dbReference type="Proteomes" id="UP001559025">
    <property type="component" value="Unassembled WGS sequence"/>
</dbReference>
<evidence type="ECO:0000313" key="3">
    <source>
        <dbReference type="Proteomes" id="UP001559025"/>
    </source>
</evidence>
<dbReference type="RefSeq" id="WP_173190519.1">
    <property type="nucleotide sequence ID" value="NZ_JABETK010000002.1"/>
</dbReference>
<name>A0ABV3WSG0_9HYPH</name>
<gene>
    <name evidence="2" type="ORF">V1479_09795</name>
</gene>